<dbReference type="EMBL" id="QLZQ01000002">
    <property type="protein sequence ID" value="RAZ68409.1"/>
    <property type="molecule type" value="Genomic_DNA"/>
</dbReference>
<gene>
    <name evidence="1" type="ORF">DP119_07010</name>
</gene>
<organism evidence="1 2">
    <name type="scientific">Planococcus maitriensis</name>
    <dbReference type="NCBI Taxonomy" id="221799"/>
    <lineage>
        <taxon>Bacteria</taxon>
        <taxon>Bacillati</taxon>
        <taxon>Bacillota</taxon>
        <taxon>Bacilli</taxon>
        <taxon>Bacillales</taxon>
        <taxon>Caryophanaceae</taxon>
        <taxon>Planococcus</taxon>
    </lineage>
</organism>
<evidence type="ECO:0000313" key="1">
    <source>
        <dbReference type="EMBL" id="RAZ68409.1"/>
    </source>
</evidence>
<name>A0A365K708_9BACL</name>
<comment type="caution">
    <text evidence="1">The sequence shown here is derived from an EMBL/GenBank/DDBJ whole genome shotgun (WGS) entry which is preliminary data.</text>
</comment>
<accession>A0A365K708</accession>
<evidence type="ECO:0000313" key="2">
    <source>
        <dbReference type="Proteomes" id="UP000251869"/>
    </source>
</evidence>
<dbReference type="AlphaFoldDB" id="A0A365K708"/>
<reference evidence="1 2" key="1">
    <citation type="submission" date="2018-06" db="EMBL/GenBank/DDBJ databases">
        <title>The draft genome sequences of strains SCU63 and S1.</title>
        <authorList>
            <person name="Gan L."/>
        </authorList>
    </citation>
    <scope>NUCLEOTIDE SEQUENCE [LARGE SCALE GENOMIC DNA]</scope>
    <source>
        <strain evidence="1 2">S1</strain>
    </source>
</reference>
<sequence>MNYLMEMSMESICGTYDLQDNLKESGIMANETKTLAGLHLNFWKQDEHTIHMSIKNPHAGKDAWLTSIEHTDKHEGTQMARTHNNLFRDLKSILEENGKW</sequence>
<dbReference type="Proteomes" id="UP000251869">
    <property type="component" value="Unassembled WGS sequence"/>
</dbReference>
<protein>
    <submittedName>
        <fullName evidence="1">Uncharacterized protein</fullName>
    </submittedName>
</protein>
<proteinExistence type="predicted"/>
<keyword evidence="2" id="KW-1185">Reference proteome</keyword>